<gene>
    <name evidence="1" type="ORF">SAMN02927897_04427</name>
</gene>
<accession>A0A1G4ZB53</accession>
<organism evidence="1 2">
    <name type="scientific">Kosakonia sacchari</name>
    <dbReference type="NCBI Taxonomy" id="1158459"/>
    <lineage>
        <taxon>Bacteria</taxon>
        <taxon>Pseudomonadati</taxon>
        <taxon>Pseudomonadota</taxon>
        <taxon>Gammaproteobacteria</taxon>
        <taxon>Enterobacterales</taxon>
        <taxon>Enterobacteriaceae</taxon>
        <taxon>Kosakonia</taxon>
    </lineage>
</organism>
<reference evidence="1 2" key="1">
    <citation type="submission" date="2016-10" db="EMBL/GenBank/DDBJ databases">
        <authorList>
            <person name="Varghese N."/>
            <person name="Submissions S."/>
        </authorList>
    </citation>
    <scope>NUCLEOTIDE SEQUENCE [LARGE SCALE GENOMIC DNA]</scope>
    <source>
        <strain evidence="1 2">CGMCC 1.12102</strain>
    </source>
</reference>
<dbReference type="EMBL" id="FMUI01000021">
    <property type="protein sequence ID" value="SCX62925.1"/>
    <property type="molecule type" value="Genomic_DNA"/>
</dbReference>
<name>A0A1G4ZB53_9ENTR</name>
<protein>
    <submittedName>
        <fullName evidence="1">Uncharacterized protein</fullName>
    </submittedName>
</protein>
<evidence type="ECO:0000313" key="2">
    <source>
        <dbReference type="Proteomes" id="UP000183569"/>
    </source>
</evidence>
<evidence type="ECO:0000313" key="1">
    <source>
        <dbReference type="EMBL" id="SCX62925.1"/>
    </source>
</evidence>
<comment type="caution">
    <text evidence="1">The sequence shown here is derived from an EMBL/GenBank/DDBJ whole genome shotgun (WGS) entry which is preliminary data.</text>
</comment>
<dbReference type="AlphaFoldDB" id="A0A1G4ZB53"/>
<proteinExistence type="predicted"/>
<dbReference type="Proteomes" id="UP000183569">
    <property type="component" value="Unassembled WGS sequence"/>
</dbReference>
<sequence>MKNVLVFFNRQPVVVVRVVDGTTTILREYPNGEETNLKIMYAGVHSLTGDHTEFCVASDREVTSHEIVEAANKLLK</sequence>